<evidence type="ECO:0000313" key="4">
    <source>
        <dbReference type="EMBL" id="KUF12081.1"/>
    </source>
</evidence>
<dbReference type="OrthoDB" id="118465at2"/>
<dbReference type="AlphaFoldDB" id="A0A0W7WNI0"/>
<dbReference type="SUPFAM" id="SSF55729">
    <property type="entry name" value="Acyl-CoA N-acyltransferases (Nat)"/>
    <property type="match status" value="1"/>
</dbReference>
<dbReference type="Gene3D" id="3.40.630.30">
    <property type="match status" value="1"/>
</dbReference>
<accession>A0A0W7WNI0</accession>
<evidence type="ECO:0000313" key="5">
    <source>
        <dbReference type="Proteomes" id="UP000054396"/>
    </source>
</evidence>
<comment type="caution">
    <text evidence="4">The sequence shown here is derived from an EMBL/GenBank/DDBJ whole genome shotgun (WGS) entry which is preliminary data.</text>
</comment>
<gene>
    <name evidence="4" type="ORF">AVJ23_05785</name>
</gene>
<dbReference type="InterPro" id="IPR050832">
    <property type="entry name" value="Bact_Acetyltransf"/>
</dbReference>
<dbReference type="Proteomes" id="UP000054396">
    <property type="component" value="Unassembled WGS sequence"/>
</dbReference>
<dbReference type="PANTHER" id="PTHR43877">
    <property type="entry name" value="AMINOALKYLPHOSPHONATE N-ACETYLTRANSFERASE-RELATED-RELATED"/>
    <property type="match status" value="1"/>
</dbReference>
<protein>
    <recommendedName>
        <fullName evidence="3">N-acetyltransferase domain-containing protein</fullName>
    </recommendedName>
</protein>
<dbReference type="InterPro" id="IPR016181">
    <property type="entry name" value="Acyl_CoA_acyltransferase"/>
</dbReference>
<keyword evidence="5" id="KW-1185">Reference proteome</keyword>
<organism evidence="4 5">
    <name type="scientific">Pseudoponticoccus marisrubri</name>
    <dbReference type="NCBI Taxonomy" id="1685382"/>
    <lineage>
        <taxon>Bacteria</taxon>
        <taxon>Pseudomonadati</taxon>
        <taxon>Pseudomonadota</taxon>
        <taxon>Alphaproteobacteria</taxon>
        <taxon>Rhodobacterales</taxon>
        <taxon>Roseobacteraceae</taxon>
        <taxon>Pseudoponticoccus</taxon>
    </lineage>
</organism>
<dbReference type="GO" id="GO:0016747">
    <property type="term" value="F:acyltransferase activity, transferring groups other than amino-acyl groups"/>
    <property type="evidence" value="ECO:0007669"/>
    <property type="project" value="InterPro"/>
</dbReference>
<proteinExistence type="predicted"/>
<dbReference type="EMBL" id="LPXO01000002">
    <property type="protein sequence ID" value="KUF12081.1"/>
    <property type="molecule type" value="Genomic_DNA"/>
</dbReference>
<evidence type="ECO:0000256" key="1">
    <source>
        <dbReference type="ARBA" id="ARBA00022679"/>
    </source>
</evidence>
<dbReference type="STRING" id="1685382.AVJ23_05785"/>
<evidence type="ECO:0000256" key="2">
    <source>
        <dbReference type="ARBA" id="ARBA00023315"/>
    </source>
</evidence>
<reference evidence="4 5" key="1">
    <citation type="submission" date="2015-12" db="EMBL/GenBank/DDBJ databases">
        <authorList>
            <person name="Shamseldin A."/>
            <person name="Moawad H."/>
            <person name="Abd El-Rahim W.M."/>
            <person name="Sadowsky M.J."/>
        </authorList>
    </citation>
    <scope>NUCLEOTIDE SEQUENCE [LARGE SCALE GENOMIC DNA]</scope>
    <source>
        <strain evidence="4 5">SJ5A-1</strain>
    </source>
</reference>
<dbReference type="RefSeq" id="WP_058861200.1">
    <property type="nucleotide sequence ID" value="NZ_LPXO01000002.1"/>
</dbReference>
<dbReference type="Pfam" id="PF13508">
    <property type="entry name" value="Acetyltransf_7"/>
    <property type="match status" value="1"/>
</dbReference>
<evidence type="ECO:0000259" key="3">
    <source>
        <dbReference type="PROSITE" id="PS51186"/>
    </source>
</evidence>
<sequence length="170" mass="18137">MSDALTLRPAETGDIAALDRLFLRSYSRLLVADYPPSVMVTVVPKLARAQPELLRSGRFYVVEEDGRLLGAGGWSLAAPGGGPARPGIGHVRHVATDPDSLRRGVGRQLIGHIKRMARAVGVQEMHCQSTRTAVPFYRAAGFAPRGDITVPLPGGIGFDAVLMVARLEGT</sequence>
<feature type="domain" description="N-acetyltransferase" evidence="3">
    <location>
        <begin position="5"/>
        <end position="168"/>
    </location>
</feature>
<dbReference type="InterPro" id="IPR000182">
    <property type="entry name" value="GNAT_dom"/>
</dbReference>
<keyword evidence="2" id="KW-0012">Acyltransferase</keyword>
<dbReference type="PROSITE" id="PS51186">
    <property type="entry name" value="GNAT"/>
    <property type="match status" value="1"/>
</dbReference>
<name>A0A0W7WNI0_9RHOB</name>
<keyword evidence="1" id="KW-0808">Transferase</keyword>
<dbReference type="CDD" id="cd04301">
    <property type="entry name" value="NAT_SF"/>
    <property type="match status" value="1"/>
</dbReference>